<evidence type="ECO:0000259" key="2">
    <source>
        <dbReference type="Pfam" id="PF04982"/>
    </source>
</evidence>
<keyword evidence="4" id="KW-1185">Reference proteome</keyword>
<proteinExistence type="predicted"/>
<dbReference type="InterPro" id="IPR058581">
    <property type="entry name" value="TM_HPP"/>
</dbReference>
<feature type="transmembrane region" description="Helical" evidence="1">
    <location>
        <begin position="56"/>
        <end position="75"/>
    </location>
</feature>
<dbReference type="PANTHER" id="PTHR33741">
    <property type="entry name" value="TRANSMEMBRANE PROTEIN DDB_G0269096-RELATED"/>
    <property type="match status" value="1"/>
</dbReference>
<name>A0ABV7FGH2_9GAMM</name>
<evidence type="ECO:0000313" key="3">
    <source>
        <dbReference type="EMBL" id="MFC3115562.1"/>
    </source>
</evidence>
<evidence type="ECO:0000256" key="1">
    <source>
        <dbReference type="SAM" id="Phobius"/>
    </source>
</evidence>
<sequence>MSIKHWLHEARLLLGIERNTTRHGEKIISGLGALLGILAVYWGTRWCFPDGFMHTAGTLVMVTSMGATAVLLFAVPQGALSQPWAVIGGHLLSAFVGVSCQQLVPDQTWTPALAVGLAVTVMHYGRCMHPPGGATALAAVIGGAEIYKLEYFYLVAPILVNVASIMLMAVVFNAFFPWRRYPAHLTRRQIAKPALAAERQFELTQEDFSAAMEELNSYVDITAENLTQLLELAKQHAEKNITHPEQIIPGHFYSNGKLGNLWSVRQVVDAAENAIASKDKVIFKVVAGAGGYETGICLRSEFRQWARYEVISQPNGHWKKLTDDMEENS</sequence>
<keyword evidence="1" id="KW-0812">Transmembrane</keyword>
<accession>A0ABV7FGH2</accession>
<dbReference type="PANTHER" id="PTHR33741:SF5">
    <property type="entry name" value="TRANSMEMBRANE PROTEIN DDB_G0269096-RELATED"/>
    <property type="match status" value="1"/>
</dbReference>
<feature type="domain" description="HPP transmembrane region" evidence="2">
    <location>
        <begin position="22"/>
        <end position="182"/>
    </location>
</feature>
<dbReference type="Proteomes" id="UP001595555">
    <property type="component" value="Unassembled WGS sequence"/>
</dbReference>
<dbReference type="Pfam" id="PF04982">
    <property type="entry name" value="TM_HPP"/>
    <property type="match status" value="1"/>
</dbReference>
<reference evidence="4" key="1">
    <citation type="journal article" date="2019" name="Int. J. Syst. Evol. Microbiol.">
        <title>The Global Catalogue of Microorganisms (GCM) 10K type strain sequencing project: providing services to taxonomists for standard genome sequencing and annotation.</title>
        <authorList>
            <consortium name="The Broad Institute Genomics Platform"/>
            <consortium name="The Broad Institute Genome Sequencing Center for Infectious Disease"/>
            <person name="Wu L."/>
            <person name="Ma J."/>
        </authorList>
    </citation>
    <scope>NUCLEOTIDE SEQUENCE [LARGE SCALE GENOMIC DNA]</scope>
    <source>
        <strain evidence="4">KCTC 52237</strain>
    </source>
</reference>
<feature type="transmembrane region" description="Helical" evidence="1">
    <location>
        <begin position="151"/>
        <end position="178"/>
    </location>
</feature>
<keyword evidence="1" id="KW-1133">Transmembrane helix</keyword>
<dbReference type="EMBL" id="JBHRTF010000003">
    <property type="protein sequence ID" value="MFC3115562.1"/>
    <property type="molecule type" value="Genomic_DNA"/>
</dbReference>
<feature type="transmembrane region" description="Helical" evidence="1">
    <location>
        <begin position="84"/>
        <end position="104"/>
    </location>
</feature>
<feature type="transmembrane region" description="Helical" evidence="1">
    <location>
        <begin position="27"/>
        <end position="44"/>
    </location>
</feature>
<dbReference type="InterPro" id="IPR007065">
    <property type="entry name" value="HPP"/>
</dbReference>
<protein>
    <submittedName>
        <fullName evidence="3">HPP family protein</fullName>
    </submittedName>
</protein>
<organism evidence="3 4">
    <name type="scientific">Cellvibrio fontiphilus</name>
    <dbReference type="NCBI Taxonomy" id="1815559"/>
    <lineage>
        <taxon>Bacteria</taxon>
        <taxon>Pseudomonadati</taxon>
        <taxon>Pseudomonadota</taxon>
        <taxon>Gammaproteobacteria</taxon>
        <taxon>Cellvibrionales</taxon>
        <taxon>Cellvibrionaceae</taxon>
        <taxon>Cellvibrio</taxon>
    </lineage>
</organism>
<gene>
    <name evidence="3" type="ORF">ACFODX_08340</name>
</gene>
<comment type="caution">
    <text evidence="3">The sequence shown here is derived from an EMBL/GenBank/DDBJ whole genome shotgun (WGS) entry which is preliminary data.</text>
</comment>
<evidence type="ECO:0000313" key="4">
    <source>
        <dbReference type="Proteomes" id="UP001595555"/>
    </source>
</evidence>
<dbReference type="RefSeq" id="WP_378117970.1">
    <property type="nucleotide sequence ID" value="NZ_JBHRTF010000003.1"/>
</dbReference>
<keyword evidence="1" id="KW-0472">Membrane</keyword>